<keyword evidence="4 8" id="KW-0808">Transferase</keyword>
<dbReference type="PANTHER" id="PTHR33841">
    <property type="entry name" value="DNA METHYLTRANSFERASE YEEA-RELATED"/>
    <property type="match status" value="1"/>
</dbReference>
<dbReference type="GO" id="GO:0032259">
    <property type="term" value="P:methylation"/>
    <property type="evidence" value="ECO:0007669"/>
    <property type="project" value="UniProtKB-KW"/>
</dbReference>
<comment type="catalytic activity">
    <reaction evidence="5">
        <text>a 2'-deoxyadenosine in DNA + S-adenosyl-L-methionine = an N(6)-methyl-2'-deoxyadenosine in DNA + S-adenosyl-L-homocysteine + H(+)</text>
        <dbReference type="Rhea" id="RHEA:15197"/>
        <dbReference type="Rhea" id="RHEA-COMP:12418"/>
        <dbReference type="Rhea" id="RHEA-COMP:12419"/>
        <dbReference type="ChEBI" id="CHEBI:15378"/>
        <dbReference type="ChEBI" id="CHEBI:57856"/>
        <dbReference type="ChEBI" id="CHEBI:59789"/>
        <dbReference type="ChEBI" id="CHEBI:90615"/>
        <dbReference type="ChEBI" id="CHEBI:90616"/>
        <dbReference type="EC" id="2.1.1.72"/>
    </reaction>
</comment>
<geneLocation type="plasmid" evidence="8">
    <name>unnamed</name>
</geneLocation>
<accession>W5T252</accession>
<dbReference type="REBASE" id="78183">
    <property type="entry name" value="Bco53ORF116501P"/>
</dbReference>
<dbReference type="Pfam" id="PF02384">
    <property type="entry name" value="N6_Mtase"/>
    <property type="match status" value="1"/>
</dbReference>
<dbReference type="AlphaFoldDB" id="W5T252"/>
<keyword evidence="8" id="KW-0614">Plasmid</keyword>
<dbReference type="Gene3D" id="3.40.50.150">
    <property type="entry name" value="Vaccinia Virus protein VP39"/>
    <property type="match status" value="1"/>
</dbReference>
<evidence type="ECO:0000256" key="4">
    <source>
        <dbReference type="ARBA" id="ARBA00022679"/>
    </source>
</evidence>
<dbReference type="GO" id="GO:0008170">
    <property type="term" value="F:N-methyltransferase activity"/>
    <property type="evidence" value="ECO:0007669"/>
    <property type="project" value="InterPro"/>
</dbReference>
<dbReference type="SUPFAM" id="SSF53335">
    <property type="entry name" value="S-adenosyl-L-methionine-dependent methyltransferases"/>
    <property type="match status" value="1"/>
</dbReference>
<evidence type="ECO:0000256" key="2">
    <source>
        <dbReference type="ARBA" id="ARBA00011900"/>
    </source>
</evidence>
<dbReference type="HOGENOM" id="CLU_009503_0_0_12"/>
<dbReference type="PRINTS" id="PR00507">
    <property type="entry name" value="N12N6MTFRASE"/>
</dbReference>
<proteinExistence type="inferred from homology"/>
<evidence type="ECO:0000256" key="5">
    <source>
        <dbReference type="ARBA" id="ARBA00047942"/>
    </source>
</evidence>
<sequence>MDFRINVINDINNIDSKTIFEQFSFTQNKNSNGEHTKDPYLYFYEDFLVKYDKSLRKSKGVYYTPHSVVNFIVSSLNKTLKCNFNLENGFANRNKVTVLDFATGTGTFLLEVIKCILKEIPKQTGKQKDYINEHVLKNIYGFEYLMAPYAVAHLKLSQYLREVCNFKFEIEQSKPQIFLTNTLDLTTISNQKSFKAFLPTISEENKIVNEIKNKPILVILGNPPYNAGSKNNNAYILNLIKSYKTIDNIPLNEKAIISLNDDYVKFIRFSEHKIENADEGLLGIITNNGFLDNIIFRGMRYHLLKTFDEIYIINLHGNLRKKEQTDDGSNDENVFDIQTGVAISIFVKYKDSTKKNEFANVFYKSLKGKRLEKYEFLSTNDIFSIEFEQLNVKAPYYFFVKNNLDDENSYKEGISIKEIFKEYNIGVETQKDKIAVDFTKEELLNKLNDLAYLDEQTARNKYNLKRDSRDWRLPIVQRFLKSTNIDAKYVKKLAYKPFDNRFTYYTNSKGVVSCPCYKIMKHILNIDNNISLVTTRLLSTNRFKHAFISFILVNRDCISSKSYFFPLFLTEEEKSLESSLKENFKESFRNFINDKYPKQFKPQEILGYIYAILNSNIYRVKFYEFLKIDFPKIIFVDSVETFEKLSHLGTNLINAHLLKNTNKLDQSIGTHISNSNEKHIVQKIEYIKETKEIIYNNNSRFTNVPCNVYEFVIGNYQVIKNYLKYRKGRELNIDEIEHLEKVIRVIHYTIDIQNQIDLITCKLQEINT</sequence>
<dbReference type="InterPro" id="IPR041635">
    <property type="entry name" value="Type_ISP_LLaBIII_C"/>
</dbReference>
<dbReference type="EC" id="2.1.1.72" evidence="2"/>
<organism evidence="8">
    <name type="scientific">Borrelia coriaceae ATCC 43381</name>
    <dbReference type="NCBI Taxonomy" id="1408429"/>
    <lineage>
        <taxon>Bacteria</taxon>
        <taxon>Pseudomonadati</taxon>
        <taxon>Spirochaetota</taxon>
        <taxon>Spirochaetia</taxon>
        <taxon>Spirochaetales</taxon>
        <taxon>Borreliaceae</taxon>
        <taxon>Borrelia</taxon>
    </lineage>
</organism>
<evidence type="ECO:0000259" key="6">
    <source>
        <dbReference type="Pfam" id="PF02384"/>
    </source>
</evidence>
<keyword evidence="3 8" id="KW-0489">Methyltransferase</keyword>
<name>W5T252_9SPIR</name>
<protein>
    <recommendedName>
        <fullName evidence="2">site-specific DNA-methyltransferase (adenine-specific)</fullName>
        <ecNumber evidence="2">2.1.1.72</ecNumber>
    </recommendedName>
</protein>
<evidence type="ECO:0000256" key="1">
    <source>
        <dbReference type="ARBA" id="ARBA00006594"/>
    </source>
</evidence>
<dbReference type="GO" id="GO:0009007">
    <property type="term" value="F:site-specific DNA-methyltransferase (adenine-specific) activity"/>
    <property type="evidence" value="ECO:0007669"/>
    <property type="project" value="UniProtKB-EC"/>
</dbReference>
<dbReference type="EMBL" id="CP005751">
    <property type="protein sequence ID" value="AHH11351.1"/>
    <property type="molecule type" value="Genomic_DNA"/>
</dbReference>
<reference evidence="8" key="1">
    <citation type="submission" date="2013-04" db="EMBL/GenBank/DDBJ databases">
        <title>Comparative Genomics of Relapsing Fever Spirochetes.</title>
        <authorList>
            <person name="Schwan T.G."/>
            <person name="Raffel S.J."/>
            <person name="Porcella S.F."/>
            <person name="Martens C.A."/>
            <person name="Bruno D.P."/>
            <person name="Ricklefs S.M."/>
            <person name="Barbian K.B."/>
        </authorList>
    </citation>
    <scope>NUCLEOTIDE SEQUENCE</scope>
    <source>
        <strain evidence="8">Co53</strain>
        <plasmid evidence="8">unnamed</plasmid>
    </source>
</reference>
<dbReference type="InterPro" id="IPR050953">
    <property type="entry name" value="N4_N6_ade-DNA_methylase"/>
</dbReference>
<dbReference type="GO" id="GO:0003677">
    <property type="term" value="F:DNA binding"/>
    <property type="evidence" value="ECO:0007669"/>
    <property type="project" value="InterPro"/>
</dbReference>
<dbReference type="InterPro" id="IPR029063">
    <property type="entry name" value="SAM-dependent_MTases_sf"/>
</dbReference>
<dbReference type="InterPro" id="IPR003356">
    <property type="entry name" value="DNA_methylase_A-5"/>
</dbReference>
<evidence type="ECO:0000313" key="8">
    <source>
        <dbReference type="EMBL" id="AHH11351.1"/>
    </source>
</evidence>
<dbReference type="PANTHER" id="PTHR33841:SF1">
    <property type="entry name" value="DNA METHYLTRANSFERASE A"/>
    <property type="match status" value="1"/>
</dbReference>
<evidence type="ECO:0000256" key="3">
    <source>
        <dbReference type="ARBA" id="ARBA00022603"/>
    </source>
</evidence>
<feature type="domain" description="DNA methylase adenine-specific" evidence="6">
    <location>
        <begin position="43"/>
        <end position="291"/>
    </location>
</feature>
<feature type="domain" description="Type ISP restriction-modification enzyme LLaBIII C-terminal specificity" evidence="7">
    <location>
        <begin position="418"/>
        <end position="738"/>
    </location>
</feature>
<gene>
    <name evidence="8" type="ORF">BCO_0116502</name>
</gene>
<dbReference type="Pfam" id="PF18135">
    <property type="entry name" value="Type_ISP_C"/>
    <property type="match status" value="1"/>
</dbReference>
<comment type="similarity">
    <text evidence="1">Belongs to the N(4)/N(6)-methyltransferase family.</text>
</comment>
<evidence type="ECO:0000259" key="7">
    <source>
        <dbReference type="Pfam" id="PF18135"/>
    </source>
</evidence>